<comment type="caution">
    <text evidence="2">The sequence shown here is derived from an EMBL/GenBank/DDBJ whole genome shotgun (WGS) entry which is preliminary data.</text>
</comment>
<keyword evidence="3" id="KW-1185">Reference proteome</keyword>
<proteinExistence type="predicted"/>
<feature type="signal peptide" evidence="1">
    <location>
        <begin position="1"/>
        <end position="30"/>
    </location>
</feature>
<evidence type="ECO:0000313" key="3">
    <source>
        <dbReference type="Proteomes" id="UP000216101"/>
    </source>
</evidence>
<evidence type="ECO:0008006" key="4">
    <source>
        <dbReference type="Google" id="ProtNLM"/>
    </source>
</evidence>
<dbReference type="Proteomes" id="UP000216101">
    <property type="component" value="Unassembled WGS sequence"/>
</dbReference>
<accession>A0A266Q9G7</accession>
<reference evidence="3" key="1">
    <citation type="submission" date="2017-05" db="EMBL/GenBank/DDBJ databases">
        <authorList>
            <person name="Barney B.M."/>
        </authorList>
    </citation>
    <scope>NUCLEOTIDE SEQUENCE [LARGE SCALE GENOMIC DNA]</scope>
    <source>
        <strain evidence="3">PSBB022</strain>
    </source>
</reference>
<name>A0A266Q9G7_9GAMM</name>
<dbReference type="RefSeq" id="WP_094984138.1">
    <property type="nucleotide sequence ID" value="NZ_NHNI01000001.1"/>
</dbReference>
<dbReference type="AlphaFoldDB" id="A0A266Q9G7"/>
<feature type="chain" id="PRO_5011972456" description="DUF1795 domain-containing protein" evidence="1">
    <location>
        <begin position="31"/>
        <end position="179"/>
    </location>
</feature>
<evidence type="ECO:0000313" key="2">
    <source>
        <dbReference type="EMBL" id="OZY86485.1"/>
    </source>
</evidence>
<organism evidence="2 3">
    <name type="scientific">Cellvibrio mixtus</name>
    <dbReference type="NCBI Taxonomy" id="39650"/>
    <lineage>
        <taxon>Bacteria</taxon>
        <taxon>Pseudomonadati</taxon>
        <taxon>Pseudomonadota</taxon>
        <taxon>Gammaproteobacteria</taxon>
        <taxon>Cellvibrionales</taxon>
        <taxon>Cellvibrionaceae</taxon>
        <taxon>Cellvibrio</taxon>
    </lineage>
</organism>
<evidence type="ECO:0000256" key="1">
    <source>
        <dbReference type="SAM" id="SignalP"/>
    </source>
</evidence>
<dbReference type="EMBL" id="NHNI01000001">
    <property type="protein sequence ID" value="OZY86485.1"/>
    <property type="molecule type" value="Genomic_DNA"/>
</dbReference>
<gene>
    <name evidence="2" type="ORF">CBP51_05525</name>
</gene>
<keyword evidence="1" id="KW-0732">Signal</keyword>
<protein>
    <recommendedName>
        <fullName evidence="4">DUF1795 domain-containing protein</fullName>
    </recommendedName>
</protein>
<sequence length="179" mass="20084">MVTGILNKLRFYLAVVSQAALLLFASATQATTVHLAPGLEITLPSSLALDVIPAQDQISSPVIAGAISGEPGYFIAANKVKTWEKNSVLWKRLESEIRKRSTGGEFTLNQRGHFVTRTNDKVWFHVYHYTTAEQSHQQVYFLLKDQRTTYWITLTMVEGVDINLTIPIAKALIRRARVI</sequence>